<comment type="caution">
    <text evidence="1">The sequence shown here is derived from an EMBL/GenBank/DDBJ whole genome shotgun (WGS) entry which is preliminary data.</text>
</comment>
<organism evidence="1 2">
    <name type="scientific">Segatella copri</name>
    <dbReference type="NCBI Taxonomy" id="165179"/>
    <lineage>
        <taxon>Bacteria</taxon>
        <taxon>Pseudomonadati</taxon>
        <taxon>Bacteroidota</taxon>
        <taxon>Bacteroidia</taxon>
        <taxon>Bacteroidales</taxon>
        <taxon>Prevotellaceae</taxon>
        <taxon>Segatella</taxon>
    </lineage>
</organism>
<dbReference type="Gene3D" id="1.10.3230.30">
    <property type="entry name" value="Phage gp6-like head-tail connector protein"/>
    <property type="match status" value="1"/>
</dbReference>
<reference evidence="2" key="1">
    <citation type="submission" date="2019-09" db="EMBL/GenBank/DDBJ databases">
        <title>Distinct polysaccharide growth profiles of human intestinal Prevotella copri isolates.</title>
        <authorList>
            <person name="Fehlner-Peach H."/>
            <person name="Magnabosco C."/>
            <person name="Raghavan V."/>
            <person name="Scher J.U."/>
            <person name="Tett A."/>
            <person name="Cox L.M."/>
            <person name="Gottsegen C."/>
            <person name="Watters A."/>
            <person name="Wiltshire- Gordon J.D."/>
            <person name="Segata N."/>
            <person name="Bonneau R."/>
            <person name="Littman D.R."/>
        </authorList>
    </citation>
    <scope>NUCLEOTIDE SEQUENCE [LARGE SCALE GENOMIC DNA]</scope>
    <source>
        <strain evidence="2">iAP146</strain>
    </source>
</reference>
<dbReference type="RefSeq" id="WP_153086123.1">
    <property type="nucleotide sequence ID" value="NZ_JAVRBH010000001.1"/>
</dbReference>
<dbReference type="InterPro" id="IPR006450">
    <property type="entry name" value="Phage_HK97_gp6-like"/>
</dbReference>
<dbReference type="Proteomes" id="UP000420707">
    <property type="component" value="Unassembled WGS sequence"/>
</dbReference>
<proteinExistence type="predicted"/>
<dbReference type="AlphaFoldDB" id="A0AAW9TFW7"/>
<gene>
    <name evidence="1" type="ORF">F7D90_12620</name>
</gene>
<sequence>MYVTLEEAKKHLNIDDSFKDDDSYINSLILVAEDAIEKNTDIALNEQMEGGKLPPSVIHSILLLVGNLYANREATTYSSISDVPYSFKYLVNLNRNF</sequence>
<dbReference type="NCBIfam" id="TIGR01560">
    <property type="entry name" value="put_DNA_pack"/>
    <property type="match status" value="1"/>
</dbReference>
<dbReference type="EMBL" id="VZCR01000088">
    <property type="protein sequence ID" value="MQN32767.1"/>
    <property type="molecule type" value="Genomic_DNA"/>
</dbReference>
<dbReference type="InterPro" id="IPR021146">
    <property type="entry name" value="Phage_gp6-like_head-tail"/>
</dbReference>
<evidence type="ECO:0000313" key="2">
    <source>
        <dbReference type="Proteomes" id="UP000420707"/>
    </source>
</evidence>
<protein>
    <submittedName>
        <fullName evidence="1">Phage gp6-like head-tail connector protein</fullName>
    </submittedName>
</protein>
<evidence type="ECO:0000313" key="1">
    <source>
        <dbReference type="EMBL" id="MQN32767.1"/>
    </source>
</evidence>
<dbReference type="CDD" id="cd08054">
    <property type="entry name" value="gp6"/>
    <property type="match status" value="1"/>
</dbReference>
<accession>A0AAW9TFW7</accession>
<name>A0AAW9TFW7_9BACT</name>
<dbReference type="Pfam" id="PF05135">
    <property type="entry name" value="Phage_connect_1"/>
    <property type="match status" value="1"/>
</dbReference>